<feature type="region of interest" description="Disordered" evidence="1">
    <location>
        <begin position="155"/>
        <end position="178"/>
    </location>
</feature>
<dbReference type="EMBL" id="JBIAUT010000006">
    <property type="protein sequence ID" value="MFF4218477.1"/>
    <property type="molecule type" value="Genomic_DNA"/>
</dbReference>
<keyword evidence="2" id="KW-0472">Membrane</keyword>
<evidence type="ECO:0000313" key="3">
    <source>
        <dbReference type="EMBL" id="MFF4218477.1"/>
    </source>
</evidence>
<dbReference type="Proteomes" id="UP001602123">
    <property type="component" value="Unassembled WGS sequence"/>
</dbReference>
<keyword evidence="4" id="KW-1185">Reference proteome</keyword>
<gene>
    <name evidence="3" type="ORF">ACFYZM_19635</name>
</gene>
<accession>A0ABW6U0Y4</accession>
<dbReference type="RefSeq" id="WP_388628809.1">
    <property type="nucleotide sequence ID" value="NZ_JBIAUT010000006.1"/>
</dbReference>
<evidence type="ECO:0000256" key="1">
    <source>
        <dbReference type="SAM" id="MobiDB-lite"/>
    </source>
</evidence>
<reference evidence="3 4" key="1">
    <citation type="submission" date="2024-10" db="EMBL/GenBank/DDBJ databases">
        <title>The Natural Products Discovery Center: Release of the First 8490 Sequenced Strains for Exploring Actinobacteria Biosynthetic Diversity.</title>
        <authorList>
            <person name="Kalkreuter E."/>
            <person name="Kautsar S.A."/>
            <person name="Yang D."/>
            <person name="Bader C.D."/>
            <person name="Teijaro C.N."/>
            <person name="Fluegel L."/>
            <person name="Davis C.M."/>
            <person name="Simpson J.R."/>
            <person name="Lauterbach L."/>
            <person name="Steele A.D."/>
            <person name="Gui C."/>
            <person name="Meng S."/>
            <person name="Li G."/>
            <person name="Viehrig K."/>
            <person name="Ye F."/>
            <person name="Su P."/>
            <person name="Kiefer A.F."/>
            <person name="Nichols A."/>
            <person name="Cepeda A.J."/>
            <person name="Yan W."/>
            <person name="Fan B."/>
            <person name="Jiang Y."/>
            <person name="Adhikari A."/>
            <person name="Zheng C.-J."/>
            <person name="Schuster L."/>
            <person name="Cowan T.M."/>
            <person name="Smanski M.J."/>
            <person name="Chevrette M.G."/>
            <person name="De Carvalho L.P.S."/>
            <person name="Shen B."/>
        </authorList>
    </citation>
    <scope>NUCLEOTIDE SEQUENCE [LARGE SCALE GENOMIC DNA]</scope>
    <source>
        <strain evidence="3 4">NPDC001650</strain>
    </source>
</reference>
<comment type="caution">
    <text evidence="3">The sequence shown here is derived from an EMBL/GenBank/DDBJ whole genome shotgun (WGS) entry which is preliminary data.</text>
</comment>
<sequence length="178" mass="18687">MTVRATGRTPVRTTVRFRRSAAALAALALTVEGLGIALVNWILGVVVRRQRMSLAGSDPGLMSLAAWIAGGLFAGYLLLCAFVALRAALRDRPPRTAGRILLITCGVVHGLLGAFCVALVGWGAFAAVMAVLALLVWTLLAYDPEAYDPEAYDSQAYGLEGHDPEGPAQGAEATPPSR</sequence>
<evidence type="ECO:0000313" key="4">
    <source>
        <dbReference type="Proteomes" id="UP001602123"/>
    </source>
</evidence>
<feature type="transmembrane region" description="Helical" evidence="2">
    <location>
        <begin position="64"/>
        <end position="88"/>
    </location>
</feature>
<organism evidence="3 4">
    <name type="scientific">Streptomyces nondiastaticus</name>
    <dbReference type="NCBI Taxonomy" id="3154512"/>
    <lineage>
        <taxon>Bacteria</taxon>
        <taxon>Bacillati</taxon>
        <taxon>Actinomycetota</taxon>
        <taxon>Actinomycetes</taxon>
        <taxon>Kitasatosporales</taxon>
        <taxon>Streptomycetaceae</taxon>
        <taxon>Streptomyces</taxon>
    </lineage>
</organism>
<protein>
    <recommendedName>
        <fullName evidence="5">Integral membrane protein</fullName>
    </recommendedName>
</protein>
<feature type="transmembrane region" description="Helical" evidence="2">
    <location>
        <begin position="126"/>
        <end position="142"/>
    </location>
</feature>
<keyword evidence="2" id="KW-1133">Transmembrane helix</keyword>
<name>A0ABW6U0Y4_9ACTN</name>
<feature type="transmembrane region" description="Helical" evidence="2">
    <location>
        <begin position="100"/>
        <end position="120"/>
    </location>
</feature>
<keyword evidence="2" id="KW-0812">Transmembrane</keyword>
<evidence type="ECO:0000256" key="2">
    <source>
        <dbReference type="SAM" id="Phobius"/>
    </source>
</evidence>
<feature type="transmembrane region" description="Helical" evidence="2">
    <location>
        <begin position="21"/>
        <end position="44"/>
    </location>
</feature>
<evidence type="ECO:0008006" key="5">
    <source>
        <dbReference type="Google" id="ProtNLM"/>
    </source>
</evidence>
<proteinExistence type="predicted"/>